<dbReference type="Proteomes" id="UP000078287">
    <property type="component" value="Unassembled WGS sequence"/>
</dbReference>
<dbReference type="Pfam" id="PF01510">
    <property type="entry name" value="Amidase_2"/>
    <property type="match status" value="1"/>
</dbReference>
<dbReference type="PANTHER" id="PTHR30417:SF1">
    <property type="entry name" value="N-ACETYLMURAMOYL-L-ALANINE AMIDASE AMID"/>
    <property type="match status" value="1"/>
</dbReference>
<evidence type="ECO:0000256" key="1">
    <source>
        <dbReference type="ARBA" id="ARBA00001561"/>
    </source>
</evidence>
<dbReference type="InterPro" id="IPR036505">
    <property type="entry name" value="Amidase/PGRP_sf"/>
</dbReference>
<dbReference type="AlphaFoldDB" id="A0A178MEH1"/>
<comment type="caution">
    <text evidence="6">The sequence shown here is derived from an EMBL/GenBank/DDBJ whole genome shotgun (WGS) entry which is preliminary data.</text>
</comment>
<evidence type="ECO:0000256" key="4">
    <source>
        <dbReference type="ARBA" id="ARBA00023316"/>
    </source>
</evidence>
<dbReference type="CDD" id="cd06583">
    <property type="entry name" value="PGRP"/>
    <property type="match status" value="1"/>
</dbReference>
<evidence type="ECO:0000313" key="6">
    <source>
        <dbReference type="EMBL" id="OAN47170.1"/>
    </source>
</evidence>
<evidence type="ECO:0000256" key="2">
    <source>
        <dbReference type="ARBA" id="ARBA00011901"/>
    </source>
</evidence>
<dbReference type="SMART" id="SM00644">
    <property type="entry name" value="Ami_2"/>
    <property type="match status" value="1"/>
</dbReference>
<dbReference type="OrthoDB" id="9794294at2"/>
<dbReference type="Gene3D" id="3.40.80.10">
    <property type="entry name" value="Peptidoglycan recognition protein-like"/>
    <property type="match status" value="1"/>
</dbReference>
<name>A0A178MEH1_9CHLR</name>
<dbReference type="EC" id="3.5.1.28" evidence="2"/>
<feature type="domain" description="N-acetylmuramoyl-L-alanine amidase" evidence="5">
    <location>
        <begin position="11"/>
        <end position="151"/>
    </location>
</feature>
<dbReference type="RefSeq" id="WP_066783906.1">
    <property type="nucleotide sequence ID" value="NZ_LWQS01000038.1"/>
</dbReference>
<dbReference type="InterPro" id="IPR002502">
    <property type="entry name" value="Amidase_domain"/>
</dbReference>
<reference evidence="6 7" key="1">
    <citation type="submission" date="2016-04" db="EMBL/GenBank/DDBJ databases">
        <title>Chloroflexus islandicus sp. nov., a thermophilic filamentous anoxygenic phototrophic bacterium from geyser Strokkur (Iceland).</title>
        <authorList>
            <person name="Gaisin V.A."/>
            <person name="Kalashnikov A.M."/>
            <person name="Sukhacheva M.V."/>
            <person name="Grouzdev D.S."/>
            <person name="Ivanov T.M."/>
            <person name="Kuznetsov B."/>
            <person name="Gorlenko V.M."/>
        </authorList>
    </citation>
    <scope>NUCLEOTIDE SEQUENCE [LARGE SCALE GENOMIC DNA]</scope>
    <source>
        <strain evidence="7">isl-2</strain>
    </source>
</reference>
<keyword evidence="3" id="KW-0378">Hydrolase</keyword>
<keyword evidence="4" id="KW-0961">Cell wall biogenesis/degradation</keyword>
<evidence type="ECO:0000256" key="3">
    <source>
        <dbReference type="ARBA" id="ARBA00022801"/>
    </source>
</evidence>
<sequence>MYQIEWVGMTRNHFKPGTPDRIRMVVLHATAGSYPGDFTWLRQGGAPGREVSVHYYISKRGQIFQLVADQDIAWHAGVSRWEVDGRTVSGCNDVSVGIELENRNDGRDPYPPEQYAAALWLTRELVQKYQIPPAQVVRHLDISPGRKTDPAGFPWQRFLAEVFAGLPDAPALPPGERLRQYMLDAAYRAAGSGLPVEWPFFSHARAANLGMPVASLVARPLAPRPASAPNDRERALALPDGTRYLVEVYARDALFVSVGPNDSLRPGESVNRLNTVPASPQRMALLEAIFRAADPVNGFQPGWAFHQYFLQHPDELGMPISHNHRLALAPGLNFACQHFALDSLCSPVGQWQVIYRLSELRRVAAGQLAPSGLSRERATQLARLLLDDLFALRTGYRYQPDAALIQYALGEELGAPLGQPDVVVIDGVPVALMPFALDVIACRLPAPDWPLDRPLPPASPFGRLTALLGSHRQLATGVVRLSRVDGHRLPPPPVTSAPLLGPVRQGQPLIDVSLFAGDGELRRRPIDTILLVPTPGPTSFQLVNAHANARWHYYVDHTGAVFRLRHERYIARTARGVGLPAEQLDQRAVVIAVEGSLEHAPPPLRSAVQALVQLLRRQFHIGAGRVRVSDSIAEIPVSE</sequence>
<comment type="catalytic activity">
    <reaction evidence="1">
        <text>Hydrolyzes the link between N-acetylmuramoyl residues and L-amino acid residues in certain cell-wall glycopeptides.</text>
        <dbReference type="EC" id="3.5.1.28"/>
    </reaction>
</comment>
<accession>A0A178MEH1</accession>
<dbReference type="STRING" id="1707952.A6A03_00025"/>
<organism evidence="6 7">
    <name type="scientific">Chloroflexus islandicus</name>
    <dbReference type="NCBI Taxonomy" id="1707952"/>
    <lineage>
        <taxon>Bacteria</taxon>
        <taxon>Bacillati</taxon>
        <taxon>Chloroflexota</taxon>
        <taxon>Chloroflexia</taxon>
        <taxon>Chloroflexales</taxon>
        <taxon>Chloroflexineae</taxon>
        <taxon>Chloroflexaceae</taxon>
        <taxon>Chloroflexus</taxon>
    </lineage>
</organism>
<proteinExistence type="predicted"/>
<keyword evidence="7" id="KW-1185">Reference proteome</keyword>
<dbReference type="InterPro" id="IPR051206">
    <property type="entry name" value="NAMLAA_amidase_2"/>
</dbReference>
<protein>
    <recommendedName>
        <fullName evidence="2">N-acetylmuramoyl-L-alanine amidase</fullName>
        <ecNumber evidence="2">3.5.1.28</ecNumber>
    </recommendedName>
</protein>
<evidence type="ECO:0000259" key="5">
    <source>
        <dbReference type="SMART" id="SM00644"/>
    </source>
</evidence>
<evidence type="ECO:0000313" key="7">
    <source>
        <dbReference type="Proteomes" id="UP000078287"/>
    </source>
</evidence>
<dbReference type="GO" id="GO:0009254">
    <property type="term" value="P:peptidoglycan turnover"/>
    <property type="evidence" value="ECO:0007669"/>
    <property type="project" value="TreeGrafter"/>
</dbReference>
<dbReference type="GO" id="GO:0071555">
    <property type="term" value="P:cell wall organization"/>
    <property type="evidence" value="ECO:0007669"/>
    <property type="project" value="UniProtKB-KW"/>
</dbReference>
<dbReference type="SUPFAM" id="SSF55846">
    <property type="entry name" value="N-acetylmuramoyl-L-alanine amidase-like"/>
    <property type="match status" value="2"/>
</dbReference>
<dbReference type="PANTHER" id="PTHR30417">
    <property type="entry name" value="N-ACETYLMURAMOYL-L-ALANINE AMIDASE AMID"/>
    <property type="match status" value="1"/>
</dbReference>
<dbReference type="GO" id="GO:0008745">
    <property type="term" value="F:N-acetylmuramoyl-L-alanine amidase activity"/>
    <property type="evidence" value="ECO:0007669"/>
    <property type="project" value="UniProtKB-EC"/>
</dbReference>
<dbReference type="GO" id="GO:0009253">
    <property type="term" value="P:peptidoglycan catabolic process"/>
    <property type="evidence" value="ECO:0007669"/>
    <property type="project" value="InterPro"/>
</dbReference>
<dbReference type="EMBL" id="LWQS01000038">
    <property type="protein sequence ID" value="OAN47170.1"/>
    <property type="molecule type" value="Genomic_DNA"/>
</dbReference>
<gene>
    <name evidence="6" type="ORF">A6A03_00025</name>
</gene>